<organism evidence="2 3">
    <name type="scientific">Actinomadura coerulea</name>
    <dbReference type="NCBI Taxonomy" id="46159"/>
    <lineage>
        <taxon>Bacteria</taxon>
        <taxon>Bacillati</taxon>
        <taxon>Actinomycetota</taxon>
        <taxon>Actinomycetes</taxon>
        <taxon>Streptosporangiales</taxon>
        <taxon>Thermomonosporaceae</taxon>
        <taxon>Actinomadura</taxon>
    </lineage>
</organism>
<dbReference type="RefSeq" id="WP_185033120.1">
    <property type="nucleotide sequence ID" value="NZ_JACHMQ010000001.1"/>
</dbReference>
<evidence type="ECO:0000256" key="1">
    <source>
        <dbReference type="SAM" id="Phobius"/>
    </source>
</evidence>
<dbReference type="AlphaFoldDB" id="A0A7X0G6T3"/>
<keyword evidence="1" id="KW-0812">Transmembrane</keyword>
<evidence type="ECO:0000313" key="2">
    <source>
        <dbReference type="EMBL" id="MBB6400523.1"/>
    </source>
</evidence>
<name>A0A7X0G6T3_9ACTN</name>
<keyword evidence="1" id="KW-0472">Membrane</keyword>
<gene>
    <name evidence="2" type="ORF">BKA00_007437</name>
</gene>
<proteinExistence type="predicted"/>
<keyword evidence="3" id="KW-1185">Reference proteome</keyword>
<accession>A0A7X0G6T3</accession>
<feature type="transmembrane region" description="Helical" evidence="1">
    <location>
        <begin position="81"/>
        <end position="100"/>
    </location>
</feature>
<feature type="transmembrane region" description="Helical" evidence="1">
    <location>
        <begin position="49"/>
        <end position="69"/>
    </location>
</feature>
<sequence length="106" mass="11304">MGVHSRPDVTVPDGVLEDERMDVLARDVWEDFAPDRRLSPATVARVKRAGASLASGLAVAVALAVWPAVKSQVLAGTVDYPTLFESVRVAGMAAAGAYLTSRLRRK</sequence>
<protein>
    <submittedName>
        <fullName evidence="2">Cephalosporin-C deacetylase-like acetyl esterase</fullName>
    </submittedName>
</protein>
<keyword evidence="1" id="KW-1133">Transmembrane helix</keyword>
<reference evidence="2 3" key="1">
    <citation type="submission" date="2020-08" db="EMBL/GenBank/DDBJ databases">
        <title>Sequencing the genomes of 1000 actinobacteria strains.</title>
        <authorList>
            <person name="Klenk H.-P."/>
        </authorList>
    </citation>
    <scope>NUCLEOTIDE SEQUENCE [LARGE SCALE GENOMIC DNA]</scope>
    <source>
        <strain evidence="2 3">DSM 43675</strain>
    </source>
</reference>
<dbReference type="Proteomes" id="UP000546324">
    <property type="component" value="Unassembled WGS sequence"/>
</dbReference>
<evidence type="ECO:0000313" key="3">
    <source>
        <dbReference type="Proteomes" id="UP000546324"/>
    </source>
</evidence>
<comment type="caution">
    <text evidence="2">The sequence shown here is derived from an EMBL/GenBank/DDBJ whole genome shotgun (WGS) entry which is preliminary data.</text>
</comment>
<dbReference type="EMBL" id="JACHMQ010000001">
    <property type="protein sequence ID" value="MBB6400523.1"/>
    <property type="molecule type" value="Genomic_DNA"/>
</dbReference>